<feature type="region of interest" description="Disordered" evidence="1">
    <location>
        <begin position="100"/>
        <end position="120"/>
    </location>
</feature>
<evidence type="ECO:0000256" key="2">
    <source>
        <dbReference type="SAM" id="SignalP"/>
    </source>
</evidence>
<reference evidence="3" key="1">
    <citation type="journal article" date="2014" name="Genome Announc.">
        <title>De novo whole-genome sequence and genome annotation of Lichtheimia ramosa.</title>
        <authorList>
            <person name="Linde J."/>
            <person name="Schwartze V."/>
            <person name="Binder U."/>
            <person name="Lass-Florl C."/>
            <person name="Voigt K."/>
            <person name="Horn F."/>
        </authorList>
    </citation>
    <scope>NUCLEOTIDE SEQUENCE</scope>
    <source>
        <strain evidence="3">JMRC FSU:6197</strain>
    </source>
</reference>
<feature type="compositionally biased region" description="Acidic residues" evidence="1">
    <location>
        <begin position="104"/>
        <end position="120"/>
    </location>
</feature>
<dbReference type="EMBL" id="LK023313">
    <property type="protein sequence ID" value="CDS03095.1"/>
    <property type="molecule type" value="Genomic_DNA"/>
</dbReference>
<keyword evidence="2" id="KW-0732">Signal</keyword>
<dbReference type="OrthoDB" id="2258456at2759"/>
<gene>
    <name evidence="3" type="ORF">LRAMOSA00497</name>
</gene>
<organism evidence="3">
    <name type="scientific">Lichtheimia ramosa</name>
    <dbReference type="NCBI Taxonomy" id="688394"/>
    <lineage>
        <taxon>Eukaryota</taxon>
        <taxon>Fungi</taxon>
        <taxon>Fungi incertae sedis</taxon>
        <taxon>Mucoromycota</taxon>
        <taxon>Mucoromycotina</taxon>
        <taxon>Mucoromycetes</taxon>
        <taxon>Mucorales</taxon>
        <taxon>Lichtheimiaceae</taxon>
        <taxon>Lichtheimia</taxon>
    </lineage>
</organism>
<feature type="chain" id="PRO_5001726149" evidence="2">
    <location>
        <begin position="20"/>
        <end position="120"/>
    </location>
</feature>
<evidence type="ECO:0000256" key="1">
    <source>
        <dbReference type="SAM" id="MobiDB-lite"/>
    </source>
</evidence>
<name>A0A077W8L5_9FUNG</name>
<dbReference type="AlphaFoldDB" id="A0A077W8L5"/>
<protein>
    <submittedName>
        <fullName evidence="3">Uncharacterized protein</fullName>
    </submittedName>
</protein>
<proteinExistence type="predicted"/>
<feature type="signal peptide" evidence="2">
    <location>
        <begin position="1"/>
        <end position="19"/>
    </location>
</feature>
<evidence type="ECO:0000313" key="3">
    <source>
        <dbReference type="EMBL" id="CDS03095.1"/>
    </source>
</evidence>
<accession>A0A077W8L5</accession>
<sequence>MHISFPLVLLAATTITIHAAPIKDTTIKSSSSGVQVIEQEYLNQILSTDSDEDVYFGRTWSDLFDEAQQDLKAALMMVSSSSDDHVIEMTLLAKTKQRLTESYPLDDNDDEDDMDFMSDT</sequence>